<gene>
    <name evidence="2" type="ORF">BXY45_12351</name>
</gene>
<dbReference type="AlphaFoldDB" id="A0A315ZX78"/>
<evidence type="ECO:0000313" key="3">
    <source>
        <dbReference type="Proteomes" id="UP000245469"/>
    </source>
</evidence>
<reference evidence="2 3" key="1">
    <citation type="submission" date="2018-03" db="EMBL/GenBank/DDBJ databases">
        <title>Genomic Encyclopedia of Archaeal and Bacterial Type Strains, Phase II (KMG-II): from individual species to whole genera.</title>
        <authorList>
            <person name="Goeker M."/>
        </authorList>
    </citation>
    <scope>NUCLEOTIDE SEQUENCE [LARGE SCALE GENOMIC DNA]</scope>
    <source>
        <strain evidence="2 3">DSM 44889</strain>
    </source>
</reference>
<dbReference type="InterPro" id="IPR011009">
    <property type="entry name" value="Kinase-like_dom_sf"/>
</dbReference>
<protein>
    <submittedName>
        <fullName evidence="2">Uncharacterized protein (DUF2252 family)</fullName>
    </submittedName>
</protein>
<keyword evidence="3" id="KW-1185">Reference proteome</keyword>
<dbReference type="Proteomes" id="UP000245469">
    <property type="component" value="Unassembled WGS sequence"/>
</dbReference>
<dbReference type="OrthoDB" id="1491115at2"/>
<dbReference type="PANTHER" id="PTHR39441">
    <property type="entry name" value="DUF2252 DOMAIN-CONTAINING PROTEIN"/>
    <property type="match status" value="1"/>
</dbReference>
<dbReference type="InterPro" id="IPR018721">
    <property type="entry name" value="DUF2252"/>
</dbReference>
<accession>A0A315ZX78</accession>
<feature type="region of interest" description="Disordered" evidence="1">
    <location>
        <begin position="14"/>
        <end position="35"/>
    </location>
</feature>
<dbReference type="EMBL" id="QGDQ01000023">
    <property type="protein sequence ID" value="PWJ50241.1"/>
    <property type="molecule type" value="Genomic_DNA"/>
</dbReference>
<comment type="caution">
    <text evidence="2">The sequence shown here is derived from an EMBL/GenBank/DDBJ whole genome shotgun (WGS) entry which is preliminary data.</text>
</comment>
<sequence length="495" mass="54190">MARWSPSCGRARLSAVSNSSGAPATHPVVAAARRREPHARREHVVAVLLDAFGPLIESDPAAFRRRFRRMAASPWTFYRGSACLFYADVAAPEVGDQDRWADERTSRVWIQGDLHAENYGTYMNDQGQLVFDVNDFDEAYLAPFTWDVWRMAASVALLGVAKAFADADIERMVTAYCTAYTEQVRAFATGDDDAAFALRLDNTTGPVHDALERARASRRIDLLDAETEIADRPDSTIDRRFRDTPLHRRLDDDERAAVLAAFDTYLDTIPEAKRGERIEYHVKDVVGRSGIGIGSAGLRTYSLLLEGRTQAMENDVVLSMKQGVVAAPSRVVGRLVTSDGSTELFTDHGHRTAVSQRALQAHADPWLGHTQIDGVGYVVSEVSPYTADLDWDDVDEPDQAVALLRDLGRATAKVHCVADSSSDGGEVPFQVEEAIVAVLDAAGEGQDKGDDDGGRSGDELFAADVVTFALGYAEVVRDDFRLFVDSFRNGAFPGL</sequence>
<dbReference type="SUPFAM" id="SSF56112">
    <property type="entry name" value="Protein kinase-like (PK-like)"/>
    <property type="match status" value="1"/>
</dbReference>
<proteinExistence type="predicted"/>
<evidence type="ECO:0000313" key="2">
    <source>
        <dbReference type="EMBL" id="PWJ50241.1"/>
    </source>
</evidence>
<name>A0A315ZX78_9ACTN</name>
<dbReference type="Pfam" id="PF10009">
    <property type="entry name" value="DUF2252"/>
    <property type="match status" value="1"/>
</dbReference>
<dbReference type="PANTHER" id="PTHR39441:SF1">
    <property type="entry name" value="DUF2252 DOMAIN-CONTAINING PROTEIN"/>
    <property type="match status" value="1"/>
</dbReference>
<organism evidence="2 3">
    <name type="scientific">Quadrisphaera granulorum</name>
    <dbReference type="NCBI Taxonomy" id="317664"/>
    <lineage>
        <taxon>Bacteria</taxon>
        <taxon>Bacillati</taxon>
        <taxon>Actinomycetota</taxon>
        <taxon>Actinomycetes</taxon>
        <taxon>Kineosporiales</taxon>
        <taxon>Kineosporiaceae</taxon>
        <taxon>Quadrisphaera</taxon>
    </lineage>
</organism>
<evidence type="ECO:0000256" key="1">
    <source>
        <dbReference type="SAM" id="MobiDB-lite"/>
    </source>
</evidence>